<reference evidence="13" key="2">
    <citation type="submission" date="2025-09" db="UniProtKB">
        <authorList>
            <consortium name="Ensembl"/>
        </authorList>
    </citation>
    <scope>IDENTIFICATION</scope>
</reference>
<dbReference type="PRINTS" id="PR00579">
    <property type="entry name" value="RHODOPSIN"/>
</dbReference>
<comment type="subcellular location">
    <subcellularLocation>
        <location evidence="1">Membrane</location>
        <topology evidence="1">Multi-pass membrane protein</topology>
    </subcellularLocation>
</comment>
<keyword evidence="4" id="KW-0297">G-protein coupled receptor</keyword>
<keyword evidence="14" id="KW-1185">Reference proteome</keyword>
<evidence type="ECO:0000313" key="13">
    <source>
        <dbReference type="Ensembl" id="ENSOKIP00005052608.1"/>
    </source>
</evidence>
<evidence type="ECO:0000256" key="2">
    <source>
        <dbReference type="ARBA" id="ARBA00022692"/>
    </source>
</evidence>
<protein>
    <recommendedName>
        <fullName evidence="12">Rhodopsin N-terminal domain-containing protein</fullName>
    </recommendedName>
</protein>
<dbReference type="InterPro" id="IPR000732">
    <property type="entry name" value="Rhodopsin"/>
</dbReference>
<reference evidence="13" key="1">
    <citation type="submission" date="2025-08" db="UniProtKB">
        <authorList>
            <consortium name="Ensembl"/>
        </authorList>
    </citation>
    <scope>IDENTIFICATION</scope>
</reference>
<feature type="transmembrane region" description="Helical" evidence="11">
    <location>
        <begin position="188"/>
        <end position="213"/>
    </location>
</feature>
<dbReference type="Proteomes" id="UP000694557">
    <property type="component" value="Unassembled WGS sequence"/>
</dbReference>
<dbReference type="PROSITE" id="PS00238">
    <property type="entry name" value="OPSIN"/>
    <property type="match status" value="1"/>
</dbReference>
<evidence type="ECO:0000256" key="7">
    <source>
        <dbReference type="ARBA" id="ARBA00023180"/>
    </source>
</evidence>
<evidence type="ECO:0000313" key="14">
    <source>
        <dbReference type="Proteomes" id="UP000694557"/>
    </source>
</evidence>
<evidence type="ECO:0000259" key="12">
    <source>
        <dbReference type="Pfam" id="PF10413"/>
    </source>
</evidence>
<keyword evidence="10" id="KW-0681">Retinal protein</keyword>
<dbReference type="GO" id="GO:0046872">
    <property type="term" value="F:metal ion binding"/>
    <property type="evidence" value="ECO:0007669"/>
    <property type="project" value="UniProtKB-KW"/>
</dbReference>
<evidence type="ECO:0000256" key="10">
    <source>
        <dbReference type="PIRSR" id="PIRSR600732-50"/>
    </source>
</evidence>
<feature type="modified residue" description="N6-(retinylidene)lysine" evidence="10">
    <location>
        <position position="201"/>
    </location>
</feature>
<dbReference type="GeneTree" id="ENSGT01050000247977"/>
<dbReference type="InterPro" id="IPR037114">
    <property type="entry name" value="Rhodopsin_N_sf"/>
</dbReference>
<feature type="transmembrane region" description="Helical" evidence="11">
    <location>
        <begin position="40"/>
        <end position="61"/>
    </location>
</feature>
<keyword evidence="7" id="KW-0325">Glycoprotein</keyword>
<keyword evidence="9" id="KW-0479">Metal-binding</keyword>
<dbReference type="Ensembl" id="ENSOKIT00005055553.1">
    <property type="protein sequence ID" value="ENSOKIP00005052608.1"/>
    <property type="gene ID" value="ENSOKIG00005022116.1"/>
</dbReference>
<evidence type="ECO:0000256" key="5">
    <source>
        <dbReference type="ARBA" id="ARBA00023136"/>
    </source>
</evidence>
<evidence type="ECO:0000256" key="9">
    <source>
        <dbReference type="PIRSR" id="PIRSR600732-2"/>
    </source>
</evidence>
<dbReference type="InterPro" id="IPR050125">
    <property type="entry name" value="GPCR_opsins"/>
</dbReference>
<sequence>MEGTEGPKFYIPMSNAIGVVWSPYELPQYYLAEPWDYACLSVYMFFLIIACFPINFLILYVTVKQKNLSFTTTLYTSMNGYFAFGCTIEGFYPRRSECPLVPGGDGYQRWFVVCKPISNFCFRESHAITGVAFTWVMTAAGSGMQCSRGIDCYTREVTCMDIMMVSSFMVGWVLACLCTSSPTRDLPFGPMCMTVPAFFAKSSALYNPLIYILMNKQFRHITPLRRREPPPLPPLCLPALWPLPQERSTLMYNS</sequence>
<evidence type="ECO:0000256" key="8">
    <source>
        <dbReference type="ARBA" id="ARBA00023224"/>
    </source>
</evidence>
<name>A0A8C7H453_ONCKI</name>
<feature type="transmembrane region" description="Helical" evidence="11">
    <location>
        <begin position="162"/>
        <end position="182"/>
    </location>
</feature>
<keyword evidence="6" id="KW-0675">Receptor</keyword>
<dbReference type="Gene3D" id="1.20.1070.10">
    <property type="entry name" value="Rhodopsin 7-helix transmembrane proteins"/>
    <property type="match status" value="1"/>
</dbReference>
<dbReference type="AlphaFoldDB" id="A0A8C7H453"/>
<keyword evidence="2 11" id="KW-0812">Transmembrane</keyword>
<dbReference type="InterPro" id="IPR019477">
    <property type="entry name" value="Rhodopsin_N"/>
</dbReference>
<evidence type="ECO:0000256" key="3">
    <source>
        <dbReference type="ARBA" id="ARBA00022989"/>
    </source>
</evidence>
<accession>A0A8C7H453</accession>
<dbReference type="GO" id="GO:0007602">
    <property type="term" value="P:phototransduction"/>
    <property type="evidence" value="ECO:0007669"/>
    <property type="project" value="UniProtKB-KW"/>
</dbReference>
<keyword evidence="3 11" id="KW-1133">Transmembrane helix</keyword>
<proteinExistence type="predicted"/>
<dbReference type="SUPFAM" id="SSF81321">
    <property type="entry name" value="Family A G protein-coupled receptor-like"/>
    <property type="match status" value="1"/>
</dbReference>
<dbReference type="GO" id="GO:0004930">
    <property type="term" value="F:G protein-coupled receptor activity"/>
    <property type="evidence" value="ECO:0007669"/>
    <property type="project" value="UniProtKB-KW"/>
</dbReference>
<keyword evidence="5 11" id="KW-0472">Membrane</keyword>
<evidence type="ECO:0000256" key="6">
    <source>
        <dbReference type="ARBA" id="ARBA00023170"/>
    </source>
</evidence>
<dbReference type="Pfam" id="PF10413">
    <property type="entry name" value="Rhodopsin_N"/>
    <property type="match status" value="1"/>
</dbReference>
<feature type="site" description="Plays an important role in the conformation switch to the active conformation" evidence="9">
    <location>
        <position position="89"/>
    </location>
</feature>
<keyword evidence="10" id="KW-0157">Chromophore</keyword>
<feature type="domain" description="Rhodopsin N-terminal" evidence="12">
    <location>
        <begin position="3"/>
        <end position="37"/>
    </location>
</feature>
<keyword evidence="9" id="KW-0862">Zinc</keyword>
<organism evidence="13 14">
    <name type="scientific">Oncorhynchus kisutch</name>
    <name type="common">Coho salmon</name>
    <name type="synonym">Salmo kisutch</name>
    <dbReference type="NCBI Taxonomy" id="8019"/>
    <lineage>
        <taxon>Eukaryota</taxon>
        <taxon>Metazoa</taxon>
        <taxon>Chordata</taxon>
        <taxon>Craniata</taxon>
        <taxon>Vertebrata</taxon>
        <taxon>Euteleostomi</taxon>
        <taxon>Actinopterygii</taxon>
        <taxon>Neopterygii</taxon>
        <taxon>Teleostei</taxon>
        <taxon>Protacanthopterygii</taxon>
        <taxon>Salmoniformes</taxon>
        <taxon>Salmonidae</taxon>
        <taxon>Salmoninae</taxon>
        <taxon>Oncorhynchus</taxon>
    </lineage>
</organism>
<keyword evidence="8" id="KW-0807">Transducer</keyword>
<evidence type="ECO:0000256" key="11">
    <source>
        <dbReference type="SAM" id="Phobius"/>
    </source>
</evidence>
<dbReference type="InterPro" id="IPR027430">
    <property type="entry name" value="Retinal_BS"/>
</dbReference>
<dbReference type="Gene3D" id="4.10.840.10">
    <property type="entry name" value="Rhodopsin, N-terminal domain"/>
    <property type="match status" value="1"/>
</dbReference>
<dbReference type="PANTHER" id="PTHR24240">
    <property type="entry name" value="OPSIN"/>
    <property type="match status" value="1"/>
</dbReference>
<dbReference type="GO" id="GO:0016020">
    <property type="term" value="C:membrane"/>
    <property type="evidence" value="ECO:0007669"/>
    <property type="project" value="UniProtKB-SubCell"/>
</dbReference>
<keyword evidence="10" id="KW-0600">Photoreceptor protein</keyword>
<evidence type="ECO:0000256" key="1">
    <source>
        <dbReference type="ARBA" id="ARBA00004141"/>
    </source>
</evidence>
<dbReference type="PRINTS" id="PR00237">
    <property type="entry name" value="GPCRRHODOPSN"/>
</dbReference>
<dbReference type="InterPro" id="IPR000276">
    <property type="entry name" value="GPCR_Rhodpsn"/>
</dbReference>
<comment type="PTM">
    <text evidence="10">Contains one covalently linked retinal chromophore.</text>
</comment>
<evidence type="ECO:0000256" key="4">
    <source>
        <dbReference type="ARBA" id="ARBA00023040"/>
    </source>
</evidence>